<keyword evidence="3" id="KW-1185">Reference proteome</keyword>
<feature type="compositionally biased region" description="Basic residues" evidence="1">
    <location>
        <begin position="48"/>
        <end position="61"/>
    </location>
</feature>
<evidence type="ECO:0000313" key="3">
    <source>
        <dbReference type="Proteomes" id="UP000527324"/>
    </source>
</evidence>
<comment type="caution">
    <text evidence="2">The sequence shown here is derived from an EMBL/GenBank/DDBJ whole genome shotgun (WGS) entry which is preliminary data.</text>
</comment>
<organism evidence="2 3">
    <name type="scientific">Brevundimonas aurantiaca</name>
    <dbReference type="NCBI Taxonomy" id="74316"/>
    <lineage>
        <taxon>Bacteria</taxon>
        <taxon>Pseudomonadati</taxon>
        <taxon>Pseudomonadota</taxon>
        <taxon>Alphaproteobacteria</taxon>
        <taxon>Caulobacterales</taxon>
        <taxon>Caulobacteraceae</taxon>
        <taxon>Brevundimonas</taxon>
    </lineage>
</organism>
<reference evidence="2 3" key="1">
    <citation type="submission" date="2020-08" db="EMBL/GenBank/DDBJ databases">
        <title>Genomic Encyclopedia of Type Strains, Phase IV (KMG-IV): sequencing the most valuable type-strain genomes for metagenomic binning, comparative biology and taxonomic classification.</title>
        <authorList>
            <person name="Goeker M."/>
        </authorList>
    </citation>
    <scope>NUCLEOTIDE SEQUENCE [LARGE SCALE GENOMIC DNA]</scope>
    <source>
        <strain evidence="2 3">DSM 4731</strain>
    </source>
</reference>
<name>A0A7W9C5Z8_9CAUL</name>
<dbReference type="RefSeq" id="WP_054765350.1">
    <property type="nucleotide sequence ID" value="NZ_CAJFZW010000005.1"/>
</dbReference>
<dbReference type="GeneID" id="88838333"/>
<protein>
    <submittedName>
        <fullName evidence="2">Uncharacterized protein</fullName>
    </submittedName>
</protein>
<proteinExistence type="predicted"/>
<sequence>MTRSQMSAARVLHAASGLMFYAPLEEIPEDERDATQRWSGSAQAVAKSIRRGRRHPGLPVR</sequence>
<dbReference type="AlphaFoldDB" id="A0A7W9C5Z8"/>
<evidence type="ECO:0000256" key="1">
    <source>
        <dbReference type="SAM" id="MobiDB-lite"/>
    </source>
</evidence>
<feature type="region of interest" description="Disordered" evidence="1">
    <location>
        <begin position="30"/>
        <end position="61"/>
    </location>
</feature>
<accession>A0A7W9C5Z8</accession>
<evidence type="ECO:0000313" key="2">
    <source>
        <dbReference type="EMBL" id="MBB5739734.1"/>
    </source>
</evidence>
<dbReference type="EMBL" id="JACHOQ010000002">
    <property type="protein sequence ID" value="MBB5739734.1"/>
    <property type="molecule type" value="Genomic_DNA"/>
</dbReference>
<gene>
    <name evidence="2" type="ORF">GGQ93_001436</name>
</gene>
<dbReference type="Proteomes" id="UP000527324">
    <property type="component" value="Unassembled WGS sequence"/>
</dbReference>